<gene>
    <name evidence="1" type="ORF">MNVI_36770</name>
</gene>
<proteinExistence type="predicted"/>
<dbReference type="KEGG" id="mnv:MNVI_36770"/>
<protein>
    <submittedName>
        <fullName evidence="1">Uncharacterized protein</fullName>
    </submittedName>
</protein>
<reference evidence="1 2" key="1">
    <citation type="journal article" date="2019" name="Emerg. Microbes Infect.">
        <title>Comprehensive subspecies identification of 175 nontuberculous mycobacteria species based on 7547 genomic profiles.</title>
        <authorList>
            <person name="Matsumoto Y."/>
            <person name="Kinjo T."/>
            <person name="Motooka D."/>
            <person name="Nabeya D."/>
            <person name="Jung N."/>
            <person name="Uechi K."/>
            <person name="Horii T."/>
            <person name="Iida T."/>
            <person name="Fujita J."/>
            <person name="Nakamura S."/>
        </authorList>
    </citation>
    <scope>NUCLEOTIDE SEQUENCE [LARGE SCALE GENOMIC DNA]</scope>
    <source>
        <strain evidence="1 2">JCM 16367</strain>
    </source>
</reference>
<name>A0A7I7PIL4_9MYCO</name>
<organism evidence="1 2">
    <name type="scientific">Mycobacterium noviomagense</name>
    <dbReference type="NCBI Taxonomy" id="459858"/>
    <lineage>
        <taxon>Bacteria</taxon>
        <taxon>Bacillati</taxon>
        <taxon>Actinomycetota</taxon>
        <taxon>Actinomycetes</taxon>
        <taxon>Mycobacteriales</taxon>
        <taxon>Mycobacteriaceae</taxon>
        <taxon>Mycobacterium</taxon>
    </lineage>
</organism>
<dbReference type="Proteomes" id="UP000466894">
    <property type="component" value="Chromosome"/>
</dbReference>
<dbReference type="AlphaFoldDB" id="A0A7I7PIL4"/>
<dbReference type="EMBL" id="AP022583">
    <property type="protein sequence ID" value="BBY08359.1"/>
    <property type="molecule type" value="Genomic_DNA"/>
</dbReference>
<evidence type="ECO:0000313" key="1">
    <source>
        <dbReference type="EMBL" id="BBY08359.1"/>
    </source>
</evidence>
<sequence length="188" mass="20653">MAQPKTAAKLSIAVRTFERMRAEIAEMGAGIPHELMRAVLREVVSAVDSATTEVRKYPMPEVKWLDGPEEHDFPAAADYLALLADPQTVTTLTDELRAGSIVHKKAKDILRAARLRLLPVDNPHVASDLSKIKKGHPLSPILLIRGDLQTGVPVQIADGYHRVCASYHTDENTDIPVIIAVANRRATR</sequence>
<accession>A0A7I7PIL4</accession>
<evidence type="ECO:0000313" key="2">
    <source>
        <dbReference type="Proteomes" id="UP000466894"/>
    </source>
</evidence>